<comment type="similarity">
    <text evidence="2 13">Belongs to the sodium:solute symporter (SSF) (TC 2.A.21) family.</text>
</comment>
<dbReference type="CDD" id="cd10322">
    <property type="entry name" value="SLC5sbd"/>
    <property type="match status" value="1"/>
</dbReference>
<dbReference type="InterPro" id="IPR001734">
    <property type="entry name" value="Na/solute_symporter"/>
</dbReference>
<feature type="transmembrane region" description="Helical" evidence="14">
    <location>
        <begin position="392"/>
        <end position="415"/>
    </location>
</feature>
<feature type="transmembrane region" description="Helical" evidence="14">
    <location>
        <begin position="422"/>
        <end position="440"/>
    </location>
</feature>
<keyword evidence="6" id="KW-0769">Symport</keyword>
<feature type="transmembrane region" description="Helical" evidence="14">
    <location>
        <begin position="271"/>
        <end position="290"/>
    </location>
</feature>
<feature type="transmembrane region" description="Helical" evidence="14">
    <location>
        <begin position="366"/>
        <end position="386"/>
    </location>
</feature>
<protein>
    <submittedName>
        <fullName evidence="15">Sodium:solute symporter</fullName>
    </submittedName>
</protein>
<feature type="transmembrane region" description="Helical" evidence="14">
    <location>
        <begin position="446"/>
        <end position="469"/>
    </location>
</feature>
<evidence type="ECO:0000256" key="14">
    <source>
        <dbReference type="SAM" id="Phobius"/>
    </source>
</evidence>
<dbReference type="PANTHER" id="PTHR48086:SF3">
    <property type="entry name" value="SODIUM_PROLINE SYMPORTER"/>
    <property type="match status" value="1"/>
</dbReference>
<feature type="transmembrane region" description="Helical" evidence="14">
    <location>
        <begin position="149"/>
        <end position="168"/>
    </location>
</feature>
<dbReference type="RefSeq" id="WP_380059724.1">
    <property type="nucleotide sequence ID" value="NZ_JBHLVX010000046.1"/>
</dbReference>
<evidence type="ECO:0000313" key="15">
    <source>
        <dbReference type="EMBL" id="MFC0268633.1"/>
    </source>
</evidence>
<keyword evidence="9" id="KW-0406">Ion transport</keyword>
<dbReference type="InterPro" id="IPR038377">
    <property type="entry name" value="Na/Glc_symporter_sf"/>
</dbReference>
<evidence type="ECO:0000256" key="4">
    <source>
        <dbReference type="ARBA" id="ARBA00022475"/>
    </source>
</evidence>
<comment type="subcellular location">
    <subcellularLocation>
        <location evidence="1">Cell membrane</location>
        <topology evidence="1">Multi-pass membrane protein</topology>
    </subcellularLocation>
</comment>
<evidence type="ECO:0000256" key="2">
    <source>
        <dbReference type="ARBA" id="ARBA00006434"/>
    </source>
</evidence>
<organism evidence="15 16">
    <name type="scientific">Kushneria aurantia</name>
    <dbReference type="NCBI Taxonomy" id="504092"/>
    <lineage>
        <taxon>Bacteria</taxon>
        <taxon>Pseudomonadati</taxon>
        <taxon>Pseudomonadota</taxon>
        <taxon>Gammaproteobacteria</taxon>
        <taxon>Oceanospirillales</taxon>
        <taxon>Halomonadaceae</taxon>
        <taxon>Kushneria</taxon>
    </lineage>
</organism>
<dbReference type="PROSITE" id="PS50283">
    <property type="entry name" value="NA_SOLUT_SYMP_3"/>
    <property type="match status" value="1"/>
</dbReference>
<evidence type="ECO:0000256" key="1">
    <source>
        <dbReference type="ARBA" id="ARBA00004651"/>
    </source>
</evidence>
<dbReference type="PANTHER" id="PTHR48086">
    <property type="entry name" value="SODIUM/PROLINE SYMPORTER-RELATED"/>
    <property type="match status" value="1"/>
</dbReference>
<dbReference type="EMBL" id="JBHLVX010000046">
    <property type="protein sequence ID" value="MFC0268633.1"/>
    <property type="molecule type" value="Genomic_DNA"/>
</dbReference>
<comment type="caution">
    <text evidence="15">The sequence shown here is derived from an EMBL/GenBank/DDBJ whole genome shotgun (WGS) entry which is preliminary data.</text>
</comment>
<evidence type="ECO:0000256" key="12">
    <source>
        <dbReference type="ARBA" id="ARBA00033708"/>
    </source>
</evidence>
<keyword evidence="11" id="KW-0739">Sodium transport</keyword>
<feature type="transmembrane region" description="Helical" evidence="14">
    <location>
        <begin position="180"/>
        <end position="203"/>
    </location>
</feature>
<comment type="catalytic activity">
    <reaction evidence="12">
        <text>L-proline(in) + Na(+)(in) = L-proline(out) + Na(+)(out)</text>
        <dbReference type="Rhea" id="RHEA:28967"/>
        <dbReference type="ChEBI" id="CHEBI:29101"/>
        <dbReference type="ChEBI" id="CHEBI:60039"/>
    </reaction>
</comment>
<dbReference type="InterPro" id="IPR050277">
    <property type="entry name" value="Sodium:Solute_Symporter"/>
</dbReference>
<feature type="transmembrane region" description="Helical" evidence="14">
    <location>
        <begin position="71"/>
        <end position="91"/>
    </location>
</feature>
<keyword evidence="5 14" id="KW-0812">Transmembrane</keyword>
<reference evidence="15 16" key="1">
    <citation type="submission" date="2024-09" db="EMBL/GenBank/DDBJ databases">
        <authorList>
            <person name="Sun Q."/>
            <person name="Mori K."/>
        </authorList>
    </citation>
    <scope>NUCLEOTIDE SEQUENCE [LARGE SCALE GENOMIC DNA]</scope>
    <source>
        <strain evidence="15 16">CCM 7415</strain>
    </source>
</reference>
<keyword evidence="7 14" id="KW-1133">Transmembrane helix</keyword>
<accession>A0ABV6G553</accession>
<evidence type="ECO:0000313" key="16">
    <source>
        <dbReference type="Proteomes" id="UP001589814"/>
    </source>
</evidence>
<feature type="transmembrane region" description="Helical" evidence="14">
    <location>
        <begin position="542"/>
        <end position="566"/>
    </location>
</feature>
<evidence type="ECO:0000256" key="8">
    <source>
        <dbReference type="ARBA" id="ARBA00023053"/>
    </source>
</evidence>
<evidence type="ECO:0000256" key="11">
    <source>
        <dbReference type="ARBA" id="ARBA00023201"/>
    </source>
</evidence>
<gene>
    <name evidence="15" type="ORF">ACFFHW_11685</name>
</gene>
<evidence type="ECO:0000256" key="9">
    <source>
        <dbReference type="ARBA" id="ARBA00023065"/>
    </source>
</evidence>
<keyword evidence="10 14" id="KW-0472">Membrane</keyword>
<feature type="transmembrane region" description="Helical" evidence="14">
    <location>
        <begin position="6"/>
        <end position="26"/>
    </location>
</feature>
<feature type="transmembrane region" description="Helical" evidence="14">
    <location>
        <begin position="119"/>
        <end position="143"/>
    </location>
</feature>
<feature type="transmembrane region" description="Helical" evidence="14">
    <location>
        <begin position="38"/>
        <end position="59"/>
    </location>
</feature>
<feature type="transmembrane region" description="Helical" evidence="14">
    <location>
        <begin position="501"/>
        <end position="522"/>
    </location>
</feature>
<evidence type="ECO:0000256" key="5">
    <source>
        <dbReference type="ARBA" id="ARBA00022692"/>
    </source>
</evidence>
<evidence type="ECO:0000256" key="13">
    <source>
        <dbReference type="RuleBase" id="RU362091"/>
    </source>
</evidence>
<evidence type="ECO:0000256" key="7">
    <source>
        <dbReference type="ARBA" id="ARBA00022989"/>
    </source>
</evidence>
<keyword evidence="3" id="KW-0813">Transport</keyword>
<evidence type="ECO:0000256" key="6">
    <source>
        <dbReference type="ARBA" id="ARBA00022847"/>
    </source>
</evidence>
<dbReference type="Pfam" id="PF00474">
    <property type="entry name" value="SSF"/>
    <property type="match status" value="1"/>
</dbReference>
<evidence type="ECO:0000256" key="3">
    <source>
        <dbReference type="ARBA" id="ARBA00022448"/>
    </source>
</evidence>
<dbReference type="Gene3D" id="1.20.1730.10">
    <property type="entry name" value="Sodium/glucose cotransporter"/>
    <property type="match status" value="1"/>
</dbReference>
<dbReference type="Proteomes" id="UP001589814">
    <property type="component" value="Unassembled WGS sequence"/>
</dbReference>
<evidence type="ECO:0000256" key="10">
    <source>
        <dbReference type="ARBA" id="ARBA00023136"/>
    </source>
</evidence>
<feature type="transmembrane region" description="Helical" evidence="14">
    <location>
        <begin position="239"/>
        <end position="259"/>
    </location>
</feature>
<proteinExistence type="inferred from homology"/>
<keyword evidence="4" id="KW-1003">Cell membrane</keyword>
<keyword evidence="16" id="KW-1185">Reference proteome</keyword>
<sequence>MSAYVWSVVVSLIVYLVVGGWAGKAVRNVDDYFVAGRNAPTLLIVGTLVASYLSTGLFLGETGFAYDGFPFLMLALSTISVNGSYLGAVFFGRYLRRSEALTIPEFFGKRFDSPGLRQIAGLTTIFGVILYLLGVMQGISVMLSELTHISYELSLIIVWCVFTSFTFYSGSKGVLLTDTIMFLVFGFAAIAGSVFIIHSVGGWQGIIDGLYRMTEKSGIVAWHGHTGEESFLPKAWQSLLWLITLGLVWASVLAVSPWQSGRHLMAKNEQVVIRSGMITTLSLAVIYLLLMPAAASLNLFDADIVQSERAMVWAALNVFPFLLGVLTLSGIFAAGLSSCSTFLSLVGFSLVNDIFVNTNLQERTLLYSRLSILFSSIVALVLALIQPPAIMAIVWFSATLFASSWGPVGFMSIWCRWITKEGAVWGMVLGFLGNLIPAIMNKIGMISLPAFLDPVIFGALFSVAAIYLISKRSTPTEKALQYLEKLTEKGDENLPARESRLTLFTSLFMMLAGASISLFMIINYAGNISSIGAESLSQGDILGGYVLSMLYGLPVIGGGIAGLFCYKKAG</sequence>
<keyword evidence="8" id="KW-0915">Sodium</keyword>
<name>A0ABV6G553_9GAMM</name>